<keyword evidence="3" id="KW-1185">Reference proteome</keyword>
<feature type="transmembrane region" description="Helical" evidence="1">
    <location>
        <begin position="124"/>
        <end position="142"/>
    </location>
</feature>
<accession>A0A378KC10</accession>
<dbReference type="EMBL" id="UGOD01000008">
    <property type="protein sequence ID" value="STX81703.1"/>
    <property type="molecule type" value="Genomic_DNA"/>
</dbReference>
<evidence type="ECO:0000313" key="2">
    <source>
        <dbReference type="EMBL" id="STX81703.1"/>
    </source>
</evidence>
<keyword evidence="1" id="KW-0472">Membrane</keyword>
<evidence type="ECO:0000256" key="1">
    <source>
        <dbReference type="SAM" id="Phobius"/>
    </source>
</evidence>
<organism evidence="2 3">
    <name type="scientific">Legionella busanensis</name>
    <dbReference type="NCBI Taxonomy" id="190655"/>
    <lineage>
        <taxon>Bacteria</taxon>
        <taxon>Pseudomonadati</taxon>
        <taxon>Pseudomonadota</taxon>
        <taxon>Gammaproteobacteria</taxon>
        <taxon>Legionellales</taxon>
        <taxon>Legionellaceae</taxon>
        <taxon>Legionella</taxon>
    </lineage>
</organism>
<keyword evidence="1" id="KW-1133">Transmembrane helix</keyword>
<sequence length="196" mass="22553">MTHQRLRELISEDIETIKHLNPDIIPAKIYYLRLLKLFVSGFWKIWLIISITIAYAGLNHPSNGGLASEPASQVIRESMLLAFFLSFGAMLLLSPSINFFILFCYHLESKLKTGALLARKFKHITYLFFGFFIFLCTLFGSYSESAAIFMMIVFSFFGSLAATYFFVKMELNRIGISTIFSIFNHYFSKENKLSIE</sequence>
<feature type="transmembrane region" description="Helical" evidence="1">
    <location>
        <begin position="148"/>
        <end position="167"/>
    </location>
</feature>
<gene>
    <name evidence="2" type="ORF">NCTC13316_03578</name>
</gene>
<feature type="transmembrane region" description="Helical" evidence="1">
    <location>
        <begin position="78"/>
        <end position="103"/>
    </location>
</feature>
<keyword evidence="1" id="KW-0812">Transmembrane</keyword>
<protein>
    <submittedName>
        <fullName evidence="2">Uncharacterized protein</fullName>
    </submittedName>
</protein>
<proteinExistence type="predicted"/>
<dbReference type="OrthoDB" id="5651386at2"/>
<dbReference type="RefSeq" id="WP_115333057.1">
    <property type="nucleotide sequence ID" value="NZ_CAAAHP010000014.1"/>
</dbReference>
<name>A0A378KC10_9GAMM</name>
<feature type="transmembrane region" description="Helical" evidence="1">
    <location>
        <begin position="37"/>
        <end position="58"/>
    </location>
</feature>
<evidence type="ECO:0000313" key="3">
    <source>
        <dbReference type="Proteomes" id="UP000254794"/>
    </source>
</evidence>
<reference evidence="2 3" key="1">
    <citation type="submission" date="2018-06" db="EMBL/GenBank/DDBJ databases">
        <authorList>
            <consortium name="Pathogen Informatics"/>
            <person name="Doyle S."/>
        </authorList>
    </citation>
    <scope>NUCLEOTIDE SEQUENCE [LARGE SCALE GENOMIC DNA]</scope>
    <source>
        <strain evidence="2 3">NCTC13316</strain>
    </source>
</reference>
<dbReference type="Proteomes" id="UP000254794">
    <property type="component" value="Unassembled WGS sequence"/>
</dbReference>
<dbReference type="AlphaFoldDB" id="A0A378KC10"/>